<name>A0ABT8RAC4_9BACT</name>
<protein>
    <recommendedName>
        <fullName evidence="3">DUF4265 domain-containing protein</fullName>
    </recommendedName>
</protein>
<evidence type="ECO:0008006" key="3">
    <source>
        <dbReference type="Google" id="ProtNLM"/>
    </source>
</evidence>
<reference evidence="1" key="1">
    <citation type="submission" date="2023-07" db="EMBL/GenBank/DDBJ databases">
        <title>The genome sequence of Rhodocytophaga aerolata KACC 12507.</title>
        <authorList>
            <person name="Zhang X."/>
        </authorList>
    </citation>
    <scope>NUCLEOTIDE SEQUENCE</scope>
    <source>
        <strain evidence="1">KACC 12507</strain>
    </source>
</reference>
<keyword evidence="2" id="KW-1185">Reference proteome</keyword>
<dbReference type="EMBL" id="JAUKPO010000016">
    <property type="protein sequence ID" value="MDO1449046.1"/>
    <property type="molecule type" value="Genomic_DNA"/>
</dbReference>
<evidence type="ECO:0000313" key="1">
    <source>
        <dbReference type="EMBL" id="MDO1449046.1"/>
    </source>
</evidence>
<comment type="caution">
    <text evidence="1">The sequence shown here is derived from an EMBL/GenBank/DDBJ whole genome shotgun (WGS) entry which is preliminary data.</text>
</comment>
<evidence type="ECO:0000313" key="2">
    <source>
        <dbReference type="Proteomes" id="UP001168528"/>
    </source>
</evidence>
<gene>
    <name evidence="1" type="ORF">Q0590_22400</name>
</gene>
<dbReference type="Proteomes" id="UP001168528">
    <property type="component" value="Unassembled WGS sequence"/>
</dbReference>
<organism evidence="1 2">
    <name type="scientific">Rhodocytophaga aerolata</name>
    <dbReference type="NCBI Taxonomy" id="455078"/>
    <lineage>
        <taxon>Bacteria</taxon>
        <taxon>Pseudomonadati</taxon>
        <taxon>Bacteroidota</taxon>
        <taxon>Cytophagia</taxon>
        <taxon>Cytophagales</taxon>
        <taxon>Rhodocytophagaceae</taxon>
        <taxon>Rhodocytophaga</taxon>
    </lineage>
</organism>
<proteinExistence type="predicted"/>
<sequence>MGIKDFFSGAKKEGRVLQGEETKDKLYTSSQDFESEQMAFQHFKRSKEKLFDVDAWSALPGLSSSFELHTAGGQRKKAQSPQVGDYIRILLPGPMPENWVQVTSIRSEDKLAEFTVNPSENPTTHDPDNKIEHFFNKEASSTFRVEWQGKRITASEIGKNEGINNQGEEAGNRSVINTLIAEGGWAFFQKVQWQKLTDYLVHKLE</sequence>
<dbReference type="RefSeq" id="WP_302039849.1">
    <property type="nucleotide sequence ID" value="NZ_JAUKPO010000016.1"/>
</dbReference>
<accession>A0ABT8RAC4</accession>